<dbReference type="AlphaFoldDB" id="A0ABD7YZE3"/>
<evidence type="ECO:0000313" key="2">
    <source>
        <dbReference type="Proteomes" id="UP001224533"/>
    </source>
</evidence>
<evidence type="ECO:0000313" key="1">
    <source>
        <dbReference type="EMBL" id="WHS18742.1"/>
    </source>
</evidence>
<dbReference type="Proteomes" id="UP001224533">
    <property type="component" value="Plasmid unnamed1"/>
</dbReference>
<keyword evidence="1" id="KW-0614">Plasmid</keyword>
<dbReference type="SUPFAM" id="SSF48295">
    <property type="entry name" value="TrpR-like"/>
    <property type="match status" value="1"/>
</dbReference>
<sequence length="41" mass="4625">MKAGRKTTSEERLEIALYAIEHGKNYSATAKKYNCFLSTSI</sequence>
<accession>A0ABD7YZE3</accession>
<geneLocation type="plasmid" evidence="1 2">
    <name>unnamed1</name>
</geneLocation>
<reference evidence="1 2" key="1">
    <citation type="submission" date="2022-12" db="EMBL/GenBank/DDBJ databases">
        <title>Assessment of beneficial effects and identification of host adaptation-associated genes of Ligilactobacillus salivarius isolated from Meles meles.</title>
        <authorList>
            <person name="Wang Y."/>
        </authorList>
    </citation>
    <scope>NUCLEOTIDE SEQUENCE [LARGE SCALE GENOMIC DNA]</scope>
    <source>
        <strain evidence="1 2">S35</strain>
        <plasmid evidence="1 2">unnamed1</plasmid>
    </source>
</reference>
<protein>
    <recommendedName>
        <fullName evidence="3">Transposase</fullName>
    </recommendedName>
</protein>
<proteinExistence type="predicted"/>
<name>A0ABD7YZE3_9LACO</name>
<dbReference type="RefSeq" id="WP_283475398.1">
    <property type="nucleotide sequence ID" value="NZ_CP114502.1"/>
</dbReference>
<dbReference type="InterPro" id="IPR010921">
    <property type="entry name" value="Trp_repressor/repl_initiator"/>
</dbReference>
<organism evidence="1 2">
    <name type="scientific">Ligilactobacillus salivarius</name>
    <dbReference type="NCBI Taxonomy" id="1624"/>
    <lineage>
        <taxon>Bacteria</taxon>
        <taxon>Bacillati</taxon>
        <taxon>Bacillota</taxon>
        <taxon>Bacilli</taxon>
        <taxon>Lactobacillales</taxon>
        <taxon>Lactobacillaceae</taxon>
        <taxon>Ligilactobacillus</taxon>
    </lineage>
</organism>
<gene>
    <name evidence="1" type="ORF">O2U02_09860</name>
</gene>
<evidence type="ECO:0008006" key="3">
    <source>
        <dbReference type="Google" id="ProtNLM"/>
    </source>
</evidence>
<dbReference type="EMBL" id="CP114510">
    <property type="protein sequence ID" value="WHS18742.1"/>
    <property type="molecule type" value="Genomic_DNA"/>
</dbReference>